<feature type="transmembrane region" description="Helical" evidence="1">
    <location>
        <begin position="120"/>
        <end position="140"/>
    </location>
</feature>
<feature type="transmembrane region" description="Helical" evidence="1">
    <location>
        <begin position="235"/>
        <end position="253"/>
    </location>
</feature>
<accession>A0A3S1CIX9</accession>
<feature type="transmembrane region" description="Helical" evidence="1">
    <location>
        <begin position="180"/>
        <end position="198"/>
    </location>
</feature>
<reference evidence="2" key="1">
    <citation type="submission" date="2018-12" db="EMBL/GenBank/DDBJ databases">
        <authorList>
            <person name="Will S."/>
            <person name="Neumann-Schaal M."/>
            <person name="Henke P."/>
        </authorList>
    </citation>
    <scope>NUCLEOTIDE SEQUENCE</scope>
    <source>
        <strain evidence="2">PCC 7102</strain>
    </source>
</reference>
<feature type="transmembrane region" description="Helical" evidence="1">
    <location>
        <begin position="88"/>
        <end position="108"/>
    </location>
</feature>
<reference evidence="2" key="2">
    <citation type="journal article" date="2019" name="Genome Biol. Evol.">
        <title>Day and night: Metabolic profiles and evolutionary relationships of six axenic non-marine cyanobacteria.</title>
        <authorList>
            <person name="Will S.E."/>
            <person name="Henke P."/>
            <person name="Boedeker C."/>
            <person name="Huang S."/>
            <person name="Brinkmann H."/>
            <person name="Rohde M."/>
            <person name="Jarek M."/>
            <person name="Friedl T."/>
            <person name="Seufert S."/>
            <person name="Schumacher M."/>
            <person name="Overmann J."/>
            <person name="Neumann-Schaal M."/>
            <person name="Petersen J."/>
        </authorList>
    </citation>
    <scope>NUCLEOTIDE SEQUENCE [LARGE SCALE GENOMIC DNA]</scope>
    <source>
        <strain evidence="2">PCC 7102</strain>
    </source>
</reference>
<evidence type="ECO:0000313" key="2">
    <source>
        <dbReference type="EMBL" id="RUT02428.1"/>
    </source>
</evidence>
<organism evidence="2 3">
    <name type="scientific">Dulcicalothrix desertica PCC 7102</name>
    <dbReference type="NCBI Taxonomy" id="232991"/>
    <lineage>
        <taxon>Bacteria</taxon>
        <taxon>Bacillati</taxon>
        <taxon>Cyanobacteriota</taxon>
        <taxon>Cyanophyceae</taxon>
        <taxon>Nostocales</taxon>
        <taxon>Calotrichaceae</taxon>
        <taxon>Dulcicalothrix</taxon>
    </lineage>
</organism>
<sequence length="255" mass="28751">MYLVEISQQVLSTVNYVSFQIIGAEALGLTFITALAFIAIHLFSGYIHKFLHQQERQVASFSGGMAIAYVFIHLIDKLGKADRIIGRTSFSLLCLMGFMIFYGLEYFACQIIDKKDNSNLSFGIELAFACIYNFLIIYAIPQQFEQYGSLVFLYLLAMGLHLLSHNLVFAKEYGTAFTSWGRYMLVSAVAFGFFIDVFTPKPSQYTSDGFIAILAGSLLYHIFKEEVPDPQHSNFLWFSGGVLAYTALLVFLIKK</sequence>
<protein>
    <submittedName>
        <fullName evidence="2">Uncharacterized protein</fullName>
    </submittedName>
</protein>
<feature type="transmembrane region" description="Helical" evidence="1">
    <location>
        <begin position="58"/>
        <end position="76"/>
    </location>
</feature>
<evidence type="ECO:0000313" key="3">
    <source>
        <dbReference type="Proteomes" id="UP000271624"/>
    </source>
</evidence>
<feature type="transmembrane region" description="Helical" evidence="1">
    <location>
        <begin position="21"/>
        <end position="46"/>
    </location>
</feature>
<keyword evidence="1" id="KW-0812">Transmembrane</keyword>
<dbReference type="Proteomes" id="UP000271624">
    <property type="component" value="Unassembled WGS sequence"/>
</dbReference>
<keyword evidence="1" id="KW-1133">Transmembrane helix</keyword>
<dbReference type="AlphaFoldDB" id="A0A3S1CIX9"/>
<feature type="transmembrane region" description="Helical" evidence="1">
    <location>
        <begin position="147"/>
        <end position="168"/>
    </location>
</feature>
<dbReference type="EMBL" id="RSCL01000016">
    <property type="protein sequence ID" value="RUT02428.1"/>
    <property type="molecule type" value="Genomic_DNA"/>
</dbReference>
<keyword evidence="1" id="KW-0472">Membrane</keyword>
<dbReference type="OrthoDB" id="21325at2"/>
<evidence type="ECO:0000256" key="1">
    <source>
        <dbReference type="SAM" id="Phobius"/>
    </source>
</evidence>
<comment type="caution">
    <text evidence="2">The sequence shown here is derived from an EMBL/GenBank/DDBJ whole genome shotgun (WGS) entry which is preliminary data.</text>
</comment>
<proteinExistence type="predicted"/>
<gene>
    <name evidence="2" type="ORF">DSM106972_059060</name>
</gene>
<keyword evidence="3" id="KW-1185">Reference proteome</keyword>
<dbReference type="RefSeq" id="WP_127084142.1">
    <property type="nucleotide sequence ID" value="NZ_RSCL01000016.1"/>
</dbReference>
<name>A0A3S1CIX9_9CYAN</name>